<evidence type="ECO:0000256" key="1">
    <source>
        <dbReference type="ARBA" id="ARBA00023015"/>
    </source>
</evidence>
<dbReference type="Gene3D" id="1.10.357.10">
    <property type="entry name" value="Tetracycline Repressor, domain 2"/>
    <property type="match status" value="1"/>
</dbReference>
<feature type="DNA-binding region" description="H-T-H motif" evidence="4">
    <location>
        <begin position="44"/>
        <end position="63"/>
    </location>
</feature>
<dbReference type="PANTHER" id="PTHR47506">
    <property type="entry name" value="TRANSCRIPTIONAL REGULATORY PROTEIN"/>
    <property type="match status" value="1"/>
</dbReference>
<dbReference type="EMBL" id="JYNU01000001">
    <property type="protein sequence ID" value="KMO81983.1"/>
    <property type="molecule type" value="Genomic_DNA"/>
</dbReference>
<organism evidence="7 8">
    <name type="scientific">Mycolicibacterium obuense</name>
    <dbReference type="NCBI Taxonomy" id="1807"/>
    <lineage>
        <taxon>Bacteria</taxon>
        <taxon>Bacillati</taxon>
        <taxon>Actinomycetota</taxon>
        <taxon>Actinomycetes</taxon>
        <taxon>Mycobacteriales</taxon>
        <taxon>Mycobacteriaceae</taxon>
        <taxon>Mycolicibacterium</taxon>
    </lineage>
</organism>
<dbReference type="PROSITE" id="PS50977">
    <property type="entry name" value="HTH_TETR_2"/>
    <property type="match status" value="1"/>
</dbReference>
<dbReference type="PANTHER" id="PTHR47506:SF1">
    <property type="entry name" value="HTH-TYPE TRANSCRIPTIONAL REGULATOR YJDC"/>
    <property type="match status" value="1"/>
</dbReference>
<keyword evidence="2 4" id="KW-0238">DNA-binding</keyword>
<dbReference type="PRINTS" id="PR00455">
    <property type="entry name" value="HTHTETR"/>
</dbReference>
<dbReference type="Proteomes" id="UP000036313">
    <property type="component" value="Unassembled WGS sequence"/>
</dbReference>
<keyword evidence="3" id="KW-0804">Transcription</keyword>
<evidence type="ECO:0000259" key="6">
    <source>
        <dbReference type="PROSITE" id="PS50977"/>
    </source>
</evidence>
<evidence type="ECO:0000256" key="5">
    <source>
        <dbReference type="SAM" id="MobiDB-lite"/>
    </source>
</evidence>
<feature type="domain" description="HTH tetR-type" evidence="6">
    <location>
        <begin position="21"/>
        <end position="81"/>
    </location>
</feature>
<keyword evidence="1" id="KW-0805">Transcription regulation</keyword>
<dbReference type="SUPFAM" id="SSF48498">
    <property type="entry name" value="Tetracyclin repressor-like, C-terminal domain"/>
    <property type="match status" value="1"/>
</dbReference>
<dbReference type="InterPro" id="IPR001647">
    <property type="entry name" value="HTH_TetR"/>
</dbReference>
<dbReference type="InterPro" id="IPR009057">
    <property type="entry name" value="Homeodomain-like_sf"/>
</dbReference>
<dbReference type="AlphaFoldDB" id="A0A0J6WIZ8"/>
<comment type="caution">
    <text evidence="7">The sequence shown here is derived from an EMBL/GenBank/DDBJ whole genome shotgun (WGS) entry which is preliminary data.</text>
</comment>
<evidence type="ECO:0000313" key="7">
    <source>
        <dbReference type="EMBL" id="KMO81983.1"/>
    </source>
</evidence>
<evidence type="ECO:0000256" key="4">
    <source>
        <dbReference type="PROSITE-ProRule" id="PRU00335"/>
    </source>
</evidence>
<proteinExistence type="predicted"/>
<protein>
    <submittedName>
        <fullName evidence="7">HTH-type transcriptional repressor KstR2</fullName>
    </submittedName>
</protein>
<dbReference type="RefSeq" id="WP_048421688.1">
    <property type="nucleotide sequence ID" value="NZ_JYNU01000001.1"/>
</dbReference>
<gene>
    <name evidence="7" type="primary">kstR2_1</name>
    <name evidence="7" type="ORF">MOBUDSM44075_00105</name>
</gene>
<feature type="region of interest" description="Disordered" evidence="5">
    <location>
        <begin position="1"/>
        <end position="23"/>
    </location>
</feature>
<dbReference type="InterPro" id="IPR036271">
    <property type="entry name" value="Tet_transcr_reg_TetR-rel_C_sf"/>
</dbReference>
<evidence type="ECO:0000256" key="2">
    <source>
        <dbReference type="ARBA" id="ARBA00023125"/>
    </source>
</evidence>
<dbReference type="InterPro" id="IPR041490">
    <property type="entry name" value="KstR2_TetR_C"/>
</dbReference>
<evidence type="ECO:0000313" key="8">
    <source>
        <dbReference type="Proteomes" id="UP000036313"/>
    </source>
</evidence>
<dbReference type="Pfam" id="PF17932">
    <property type="entry name" value="TetR_C_24"/>
    <property type="match status" value="1"/>
</dbReference>
<sequence length="210" mass="22585">MTATTAAASHGEGSRPRGRPGYSRDDVLRRAIDLFIRQGYDATSISDLAKDLGVSKSAIFHHFDGKESILAAALDEALDGLDQVVADARDAADVDAYRRLRGAVAASVQILATHLPAVTLLLRVRGNSPSEQAAMARRRAIDVQLATMVREAVAEGRLRSDVDPDTISRLIFGMVNSLVDWYHPDGAVDAATLAQVVTTVLFDGLHRSPR</sequence>
<dbReference type="PATRIC" id="fig|1807.14.peg.111"/>
<dbReference type="GO" id="GO:0003677">
    <property type="term" value="F:DNA binding"/>
    <property type="evidence" value="ECO:0007669"/>
    <property type="project" value="UniProtKB-UniRule"/>
</dbReference>
<dbReference type="Gene3D" id="1.10.10.60">
    <property type="entry name" value="Homeodomain-like"/>
    <property type="match status" value="1"/>
</dbReference>
<dbReference type="SUPFAM" id="SSF46689">
    <property type="entry name" value="Homeodomain-like"/>
    <property type="match status" value="1"/>
</dbReference>
<dbReference type="Pfam" id="PF00440">
    <property type="entry name" value="TetR_N"/>
    <property type="match status" value="1"/>
</dbReference>
<reference evidence="7 8" key="1">
    <citation type="journal article" date="2015" name="Genome Biol. Evol.">
        <title>Characterization of Three Mycobacterium spp. with Potential Use in Bioremediation by Genome Sequencing and Comparative Genomics.</title>
        <authorList>
            <person name="Das S."/>
            <person name="Pettersson B.M."/>
            <person name="Behra P.R."/>
            <person name="Ramesh M."/>
            <person name="Dasgupta S."/>
            <person name="Bhattacharya A."/>
            <person name="Kirsebom L.A."/>
        </authorList>
    </citation>
    <scope>NUCLEOTIDE SEQUENCE [LARGE SCALE GENOMIC DNA]</scope>
    <source>
        <strain evidence="7 8">DSM 44075</strain>
    </source>
</reference>
<evidence type="ECO:0000256" key="3">
    <source>
        <dbReference type="ARBA" id="ARBA00023163"/>
    </source>
</evidence>
<name>A0A0J6WIZ8_9MYCO</name>
<accession>A0A0J6WIZ8</accession>